<protein>
    <submittedName>
        <fullName evidence="2">Uncharacterized protein</fullName>
    </submittedName>
</protein>
<dbReference type="AlphaFoldDB" id="A0A504JCN1"/>
<organism evidence="2 3">
    <name type="scientific">Aquimarina algicola</name>
    <dbReference type="NCBI Taxonomy" id="2589995"/>
    <lineage>
        <taxon>Bacteria</taxon>
        <taxon>Pseudomonadati</taxon>
        <taxon>Bacteroidota</taxon>
        <taxon>Flavobacteriia</taxon>
        <taxon>Flavobacteriales</taxon>
        <taxon>Flavobacteriaceae</taxon>
        <taxon>Aquimarina</taxon>
    </lineage>
</organism>
<name>A0A504JCN1_9FLAO</name>
<proteinExistence type="predicted"/>
<evidence type="ECO:0000313" key="2">
    <source>
        <dbReference type="EMBL" id="TPN86195.1"/>
    </source>
</evidence>
<feature type="transmembrane region" description="Helical" evidence="1">
    <location>
        <begin position="35"/>
        <end position="56"/>
    </location>
</feature>
<gene>
    <name evidence="2" type="ORF">FHK87_13070</name>
</gene>
<accession>A0A504JCN1</accession>
<comment type="caution">
    <text evidence="2">The sequence shown here is derived from an EMBL/GenBank/DDBJ whole genome shotgun (WGS) entry which is preliminary data.</text>
</comment>
<keyword evidence="1" id="KW-1133">Transmembrane helix</keyword>
<evidence type="ECO:0000256" key="1">
    <source>
        <dbReference type="SAM" id="Phobius"/>
    </source>
</evidence>
<dbReference type="RefSeq" id="WP_140593619.1">
    <property type="nucleotide sequence ID" value="NZ_VFWZ01000003.1"/>
</dbReference>
<sequence length="66" mass="7429">MKYFIYILIALAAGLIIYNITHLDFENLLIGNSKTALISIFASLCVIVLMSILLVSRTIQKKSNRK</sequence>
<dbReference type="Proteomes" id="UP000315540">
    <property type="component" value="Unassembled WGS sequence"/>
</dbReference>
<reference evidence="2 3" key="1">
    <citation type="submission" date="2019-06" db="EMBL/GenBank/DDBJ databases">
        <authorList>
            <person name="Meng X."/>
        </authorList>
    </citation>
    <scope>NUCLEOTIDE SEQUENCE [LARGE SCALE GENOMIC DNA]</scope>
    <source>
        <strain evidence="2 3">M625</strain>
    </source>
</reference>
<keyword evidence="1" id="KW-0472">Membrane</keyword>
<keyword evidence="3" id="KW-1185">Reference proteome</keyword>
<evidence type="ECO:0000313" key="3">
    <source>
        <dbReference type="Proteomes" id="UP000315540"/>
    </source>
</evidence>
<dbReference type="OrthoDB" id="1453319at2"/>
<dbReference type="EMBL" id="VFWZ01000003">
    <property type="protein sequence ID" value="TPN86195.1"/>
    <property type="molecule type" value="Genomic_DNA"/>
</dbReference>
<keyword evidence="1" id="KW-0812">Transmembrane</keyword>
<feature type="transmembrane region" description="Helical" evidence="1">
    <location>
        <begin position="5"/>
        <end position="23"/>
    </location>
</feature>